<dbReference type="EMBL" id="CAJNNV010031742">
    <property type="protein sequence ID" value="CAE8637655.1"/>
    <property type="molecule type" value="Genomic_DNA"/>
</dbReference>
<sequence length="108" mass="12351">MPWISATRSLLAATSQLMKHCTREQLLESHDSKNNNNNNYNNNNNNNTNNNNKNKNNDNNSNNNSNNFYASTSRKPEGLQWLRAASSPGTQTNEKLIIFCFFSKKKQI</sequence>
<proteinExistence type="predicted"/>
<keyword evidence="3" id="KW-1185">Reference proteome</keyword>
<organism evidence="2 3">
    <name type="scientific">Polarella glacialis</name>
    <name type="common">Dinoflagellate</name>
    <dbReference type="NCBI Taxonomy" id="89957"/>
    <lineage>
        <taxon>Eukaryota</taxon>
        <taxon>Sar</taxon>
        <taxon>Alveolata</taxon>
        <taxon>Dinophyceae</taxon>
        <taxon>Suessiales</taxon>
        <taxon>Suessiaceae</taxon>
        <taxon>Polarella</taxon>
    </lineage>
</organism>
<comment type="caution">
    <text evidence="2">The sequence shown here is derived from an EMBL/GenBank/DDBJ whole genome shotgun (WGS) entry which is preliminary data.</text>
</comment>
<accession>A0A813HJ83</accession>
<feature type="compositionally biased region" description="Low complexity" evidence="1">
    <location>
        <begin position="34"/>
        <end position="67"/>
    </location>
</feature>
<reference evidence="2" key="1">
    <citation type="submission" date="2021-02" db="EMBL/GenBank/DDBJ databases">
        <authorList>
            <person name="Dougan E. K."/>
            <person name="Rhodes N."/>
            <person name="Thang M."/>
            <person name="Chan C."/>
        </authorList>
    </citation>
    <scope>NUCLEOTIDE SEQUENCE</scope>
</reference>
<gene>
    <name evidence="2" type="ORF">PGLA1383_LOCUS52985</name>
</gene>
<dbReference type="AlphaFoldDB" id="A0A813HJ83"/>
<dbReference type="Proteomes" id="UP000654075">
    <property type="component" value="Unassembled WGS sequence"/>
</dbReference>
<protein>
    <submittedName>
        <fullName evidence="2">Uncharacterized protein</fullName>
    </submittedName>
</protein>
<feature type="region of interest" description="Disordered" evidence="1">
    <location>
        <begin position="24"/>
        <end position="74"/>
    </location>
</feature>
<feature type="compositionally biased region" description="Basic and acidic residues" evidence="1">
    <location>
        <begin position="24"/>
        <end position="33"/>
    </location>
</feature>
<evidence type="ECO:0000256" key="1">
    <source>
        <dbReference type="SAM" id="MobiDB-lite"/>
    </source>
</evidence>
<name>A0A813HJ83_POLGL</name>
<evidence type="ECO:0000313" key="2">
    <source>
        <dbReference type="EMBL" id="CAE8637655.1"/>
    </source>
</evidence>
<evidence type="ECO:0000313" key="3">
    <source>
        <dbReference type="Proteomes" id="UP000654075"/>
    </source>
</evidence>